<name>A0A7T8KLN9_CALRO</name>
<reference evidence="2" key="1">
    <citation type="submission" date="2021-01" db="EMBL/GenBank/DDBJ databases">
        <title>Caligus Genome Assembly.</title>
        <authorList>
            <person name="Gallardo-Escarate C."/>
        </authorList>
    </citation>
    <scope>NUCLEOTIDE SEQUENCE [LARGE SCALE GENOMIC DNA]</scope>
</reference>
<accession>A0A7T8KLN9</accession>
<keyword evidence="2" id="KW-1185">Reference proteome</keyword>
<dbReference type="EMBL" id="CP045891">
    <property type="protein sequence ID" value="QQP58231.1"/>
    <property type="molecule type" value="Genomic_DNA"/>
</dbReference>
<organism evidence="1 2">
    <name type="scientific">Caligus rogercresseyi</name>
    <name type="common">Sea louse</name>
    <dbReference type="NCBI Taxonomy" id="217165"/>
    <lineage>
        <taxon>Eukaryota</taxon>
        <taxon>Metazoa</taxon>
        <taxon>Ecdysozoa</taxon>
        <taxon>Arthropoda</taxon>
        <taxon>Crustacea</taxon>
        <taxon>Multicrustacea</taxon>
        <taxon>Hexanauplia</taxon>
        <taxon>Copepoda</taxon>
        <taxon>Siphonostomatoida</taxon>
        <taxon>Caligidae</taxon>
        <taxon>Caligus</taxon>
    </lineage>
</organism>
<proteinExistence type="predicted"/>
<gene>
    <name evidence="1" type="ORF">FKW44_003476</name>
</gene>
<dbReference type="Proteomes" id="UP000595437">
    <property type="component" value="Chromosome 2"/>
</dbReference>
<dbReference type="AlphaFoldDB" id="A0A7T8KLN9"/>
<sequence>MGPWVPKNLIGVFWGYTSTANGPSGFAEHNRGVLGLQIPRQGALGFAKPNRGV</sequence>
<evidence type="ECO:0000313" key="2">
    <source>
        <dbReference type="Proteomes" id="UP000595437"/>
    </source>
</evidence>
<protein>
    <submittedName>
        <fullName evidence="1">Uncharacterized protein</fullName>
    </submittedName>
</protein>
<evidence type="ECO:0000313" key="1">
    <source>
        <dbReference type="EMBL" id="QQP58231.1"/>
    </source>
</evidence>